<evidence type="ECO:0000313" key="3">
    <source>
        <dbReference type="Proteomes" id="UP001054837"/>
    </source>
</evidence>
<comment type="caution">
    <text evidence="2">The sequence shown here is derived from an EMBL/GenBank/DDBJ whole genome shotgun (WGS) entry which is preliminary data.</text>
</comment>
<evidence type="ECO:0008006" key="4">
    <source>
        <dbReference type="Google" id="ProtNLM"/>
    </source>
</evidence>
<dbReference type="AlphaFoldDB" id="A0AAV4R2T6"/>
<name>A0AAV4R2T6_9ARAC</name>
<gene>
    <name evidence="2" type="ORF">CDAR_268141</name>
</gene>
<dbReference type="Proteomes" id="UP001054837">
    <property type="component" value="Unassembled WGS sequence"/>
</dbReference>
<reference evidence="2 3" key="1">
    <citation type="submission" date="2021-06" db="EMBL/GenBank/DDBJ databases">
        <title>Caerostris darwini draft genome.</title>
        <authorList>
            <person name="Kono N."/>
            <person name="Arakawa K."/>
        </authorList>
    </citation>
    <scope>NUCLEOTIDE SEQUENCE [LARGE SCALE GENOMIC DNA]</scope>
</reference>
<protein>
    <recommendedName>
        <fullName evidence="4">Transmembrane protein</fullName>
    </recommendedName>
</protein>
<accession>A0AAV4R2T6</accession>
<organism evidence="2 3">
    <name type="scientific">Caerostris darwini</name>
    <dbReference type="NCBI Taxonomy" id="1538125"/>
    <lineage>
        <taxon>Eukaryota</taxon>
        <taxon>Metazoa</taxon>
        <taxon>Ecdysozoa</taxon>
        <taxon>Arthropoda</taxon>
        <taxon>Chelicerata</taxon>
        <taxon>Arachnida</taxon>
        <taxon>Araneae</taxon>
        <taxon>Araneomorphae</taxon>
        <taxon>Entelegynae</taxon>
        <taxon>Araneoidea</taxon>
        <taxon>Araneidae</taxon>
        <taxon>Caerostris</taxon>
    </lineage>
</organism>
<keyword evidence="3" id="KW-1185">Reference proteome</keyword>
<sequence length="204" mass="22199">MPLLQYRVIGGPGLNFRGRRKAVVFLPSLLLVLHFLPVPVYFAASSSAAWAAGERSFNDAFLKNVAVAREVESQSSFEFVVEPPKTTFNSRPVTPGVSYASFLRGPPPAAPSVIPDRQNIWQDFDHDTAAKTVYILQEVSSIFNMLGAFSSPDSLFVCSIPPSLSNPPPPPPRQRDSFGSCPPRPSPVIYKTSLLQTVLLEAPG</sequence>
<evidence type="ECO:0000313" key="2">
    <source>
        <dbReference type="EMBL" id="GIY15889.1"/>
    </source>
</evidence>
<evidence type="ECO:0000256" key="1">
    <source>
        <dbReference type="SAM" id="MobiDB-lite"/>
    </source>
</evidence>
<proteinExistence type="predicted"/>
<feature type="region of interest" description="Disordered" evidence="1">
    <location>
        <begin position="165"/>
        <end position="185"/>
    </location>
</feature>
<dbReference type="EMBL" id="BPLQ01005598">
    <property type="protein sequence ID" value="GIY15889.1"/>
    <property type="molecule type" value="Genomic_DNA"/>
</dbReference>